<organism evidence="1 2">
    <name type="scientific">Pendulispora albinea</name>
    <dbReference type="NCBI Taxonomy" id="2741071"/>
    <lineage>
        <taxon>Bacteria</taxon>
        <taxon>Pseudomonadati</taxon>
        <taxon>Myxococcota</taxon>
        <taxon>Myxococcia</taxon>
        <taxon>Myxococcales</taxon>
        <taxon>Sorangiineae</taxon>
        <taxon>Pendulisporaceae</taxon>
        <taxon>Pendulispora</taxon>
    </lineage>
</organism>
<sequence length="253" mass="27886">MKLLSDPRFLGTYAGIATLALAMLALGGSRKTKFEEITVERINVVEPDGTLRLSISNSAQLPALIVRGKEYRHKGRAAEIKRIGLAGLVFFDAEGTESGGLVFGGRKLVDGSMIRDGHLTFDHYDQDEALVLTGGQESDGRYSGLQIKDQPNWPIEELVKVLAEAPDEKRQQVRDAFFATHSRTHIERVYIGRRPDKSSTLELKDEQGRARIILKVGAEGGASLQFLDEKGTVIDQWPRPRAGDTDANVKSSR</sequence>
<accession>A0ABZ2LKB3</accession>
<dbReference type="EMBL" id="CP089984">
    <property type="protein sequence ID" value="WXB11180.1"/>
    <property type="molecule type" value="Genomic_DNA"/>
</dbReference>
<dbReference type="Proteomes" id="UP001370348">
    <property type="component" value="Chromosome"/>
</dbReference>
<evidence type="ECO:0000313" key="2">
    <source>
        <dbReference type="Proteomes" id="UP001370348"/>
    </source>
</evidence>
<name>A0ABZ2LKB3_9BACT</name>
<protein>
    <submittedName>
        <fullName evidence="1">Uncharacterized protein</fullName>
    </submittedName>
</protein>
<keyword evidence="2" id="KW-1185">Reference proteome</keyword>
<gene>
    <name evidence="1" type="ORF">LZC94_25305</name>
</gene>
<proteinExistence type="predicted"/>
<dbReference type="RefSeq" id="WP_394820795.1">
    <property type="nucleotide sequence ID" value="NZ_CP089984.1"/>
</dbReference>
<evidence type="ECO:0000313" key="1">
    <source>
        <dbReference type="EMBL" id="WXB11180.1"/>
    </source>
</evidence>
<reference evidence="1 2" key="1">
    <citation type="submission" date="2021-12" db="EMBL/GenBank/DDBJ databases">
        <title>Discovery of the Pendulisporaceae a myxobacterial family with distinct sporulation behavior and unique specialized metabolism.</title>
        <authorList>
            <person name="Garcia R."/>
            <person name="Popoff A."/>
            <person name="Bader C.D."/>
            <person name="Loehr J."/>
            <person name="Walesch S."/>
            <person name="Walt C."/>
            <person name="Boldt J."/>
            <person name="Bunk B."/>
            <person name="Haeckl F.J.F.P.J."/>
            <person name="Gunesch A.P."/>
            <person name="Birkelbach J."/>
            <person name="Nuebel U."/>
            <person name="Pietschmann T."/>
            <person name="Bach T."/>
            <person name="Mueller R."/>
        </authorList>
    </citation>
    <scope>NUCLEOTIDE SEQUENCE [LARGE SCALE GENOMIC DNA]</scope>
    <source>
        <strain evidence="1 2">MSr11954</strain>
    </source>
</reference>